<dbReference type="OrthoDB" id="9790390at2"/>
<reference evidence="9 10" key="1">
    <citation type="submission" date="2018-09" db="EMBL/GenBank/DDBJ databases">
        <title>Marinorhizobium profundi gen. nov., sp. nov., isolated from a deep-sea sediment sample from the New Britain Trench and proposal of Marinorhizobiaceae fam. nov. in the order Rhizobiales of the class Alphaproteobacteria.</title>
        <authorList>
            <person name="Cao J."/>
        </authorList>
    </citation>
    <scope>NUCLEOTIDE SEQUENCE [LARGE SCALE GENOMIC DNA]</scope>
    <source>
        <strain evidence="9 10">WS11</strain>
    </source>
</reference>
<name>A0A3Q8XLD9_9HYPH</name>
<evidence type="ECO:0000256" key="7">
    <source>
        <dbReference type="SAM" id="MobiDB-lite"/>
    </source>
</evidence>
<keyword evidence="3" id="KW-0249">Electron transport</keyword>
<dbReference type="Gene3D" id="3.40.30.10">
    <property type="entry name" value="Glutaredoxin"/>
    <property type="match status" value="1"/>
</dbReference>
<dbReference type="SUPFAM" id="SSF48452">
    <property type="entry name" value="TPR-like"/>
    <property type="match status" value="1"/>
</dbReference>
<keyword evidence="2" id="KW-0813">Transport</keyword>
<dbReference type="InterPro" id="IPR011990">
    <property type="entry name" value="TPR-like_helical_dom_sf"/>
</dbReference>
<evidence type="ECO:0000256" key="2">
    <source>
        <dbReference type="ARBA" id="ARBA00022448"/>
    </source>
</evidence>
<evidence type="ECO:0000259" key="8">
    <source>
        <dbReference type="PROSITE" id="PS51352"/>
    </source>
</evidence>
<accession>A0A3Q8XLD9</accession>
<evidence type="ECO:0000313" key="9">
    <source>
        <dbReference type="EMBL" id="AZN70350.1"/>
    </source>
</evidence>
<gene>
    <name evidence="9" type="primary">trxA</name>
    <name evidence="9" type="ORF">D5400_02810</name>
</gene>
<dbReference type="InterPro" id="IPR036249">
    <property type="entry name" value="Thioredoxin-like_sf"/>
</dbReference>
<dbReference type="PROSITE" id="PS00194">
    <property type="entry name" value="THIOREDOXIN_1"/>
    <property type="match status" value="1"/>
</dbReference>
<evidence type="ECO:0000256" key="3">
    <source>
        <dbReference type="ARBA" id="ARBA00022982"/>
    </source>
</evidence>
<evidence type="ECO:0000256" key="1">
    <source>
        <dbReference type="ARBA" id="ARBA00008987"/>
    </source>
</evidence>
<dbReference type="Gene3D" id="1.25.40.10">
    <property type="entry name" value="Tetratricopeptide repeat domain"/>
    <property type="match status" value="2"/>
</dbReference>
<dbReference type="PRINTS" id="PR00421">
    <property type="entry name" value="THIOREDOXIN"/>
</dbReference>
<dbReference type="RefSeq" id="WP_126007456.1">
    <property type="nucleotide sequence ID" value="NZ_CP032509.1"/>
</dbReference>
<dbReference type="Pfam" id="PF14561">
    <property type="entry name" value="TPR_20"/>
    <property type="match status" value="1"/>
</dbReference>
<feature type="domain" description="Thioredoxin" evidence="8">
    <location>
        <begin position="29"/>
        <end position="145"/>
    </location>
</feature>
<dbReference type="GO" id="GO:0045454">
    <property type="term" value="P:cell redox homeostasis"/>
    <property type="evidence" value="ECO:0007669"/>
    <property type="project" value="TreeGrafter"/>
</dbReference>
<dbReference type="GO" id="GO:0015035">
    <property type="term" value="F:protein-disulfide reductase activity"/>
    <property type="evidence" value="ECO:0007669"/>
    <property type="project" value="UniProtKB-UniRule"/>
</dbReference>
<dbReference type="PROSITE" id="PS51352">
    <property type="entry name" value="THIOREDOXIN_2"/>
    <property type="match status" value="1"/>
</dbReference>
<evidence type="ECO:0000256" key="6">
    <source>
        <dbReference type="NCBIfam" id="TIGR01068"/>
    </source>
</evidence>
<evidence type="ECO:0000313" key="10">
    <source>
        <dbReference type="Proteomes" id="UP000268192"/>
    </source>
</evidence>
<dbReference type="EMBL" id="CP032509">
    <property type="protein sequence ID" value="AZN70350.1"/>
    <property type="molecule type" value="Genomic_DNA"/>
</dbReference>
<dbReference type="PANTHER" id="PTHR45663:SF11">
    <property type="entry name" value="GEO12009P1"/>
    <property type="match status" value="1"/>
</dbReference>
<dbReference type="FunFam" id="3.40.30.10:FF:000001">
    <property type="entry name" value="Thioredoxin"/>
    <property type="match status" value="1"/>
</dbReference>
<keyword evidence="4" id="KW-1015">Disulfide bond</keyword>
<dbReference type="Pfam" id="PF14559">
    <property type="entry name" value="TPR_19"/>
    <property type="match status" value="1"/>
</dbReference>
<dbReference type="InterPro" id="IPR005746">
    <property type="entry name" value="Thioredoxin"/>
</dbReference>
<keyword evidence="10" id="KW-1185">Reference proteome</keyword>
<dbReference type="GO" id="GO:0006950">
    <property type="term" value="P:response to stress"/>
    <property type="evidence" value="ECO:0007669"/>
    <property type="project" value="UniProtKB-ARBA"/>
</dbReference>
<dbReference type="PANTHER" id="PTHR45663">
    <property type="entry name" value="GEO12009P1"/>
    <property type="match status" value="1"/>
</dbReference>
<dbReference type="AlphaFoldDB" id="A0A3Q8XLD9"/>
<protein>
    <recommendedName>
        <fullName evidence="6">Thioredoxin</fullName>
    </recommendedName>
</protein>
<organism evidence="9 10">
    <name type="scientific">Georhizobium profundi</name>
    <dbReference type="NCBI Taxonomy" id="2341112"/>
    <lineage>
        <taxon>Bacteria</taxon>
        <taxon>Pseudomonadati</taxon>
        <taxon>Pseudomonadota</taxon>
        <taxon>Alphaproteobacteria</taxon>
        <taxon>Hyphomicrobiales</taxon>
        <taxon>Rhizobiaceae</taxon>
        <taxon>Georhizobium</taxon>
    </lineage>
</organism>
<dbReference type="NCBIfam" id="TIGR01068">
    <property type="entry name" value="thioredoxin"/>
    <property type="match status" value="1"/>
</dbReference>
<dbReference type="Proteomes" id="UP000268192">
    <property type="component" value="Chromosome"/>
</dbReference>
<sequence length="329" mass="35050">MTDSDNTFLTSGQGGQPTMNVTFGDQGQTSAANAAGDLIKDTTTAKFMADVVQESRKQPVLVDFWAPWCGPCKQLTPVLEKVVREAGGKVKLVKLNIDEHPAIPGQMGVQSIPAVFAFVNGQPVDGFMGAMPESQLKAFIDKIVGAGGGKDDEAAQIQAALDQARERLDAGDIQGAAQIYAAIMQHAPDNVAAQAGMAECMIAAGRTQEAEQLLGALDEKARAHPDVAKILARLALEAEVAKLGDPSLLEARIAADPKDFEARLDLAKILSIRGQRNEAADHLLAIMKADRSWRDDGGRRELLALFEAWGPTDPATLAARRKLSSILFS</sequence>
<dbReference type="CDD" id="cd02947">
    <property type="entry name" value="TRX_family"/>
    <property type="match status" value="1"/>
</dbReference>
<comment type="similarity">
    <text evidence="1">Belongs to the thioredoxin family.</text>
</comment>
<feature type="region of interest" description="Disordered" evidence="7">
    <location>
        <begin position="1"/>
        <end position="27"/>
    </location>
</feature>
<dbReference type="SUPFAM" id="SSF52833">
    <property type="entry name" value="Thioredoxin-like"/>
    <property type="match status" value="1"/>
</dbReference>
<dbReference type="InterPro" id="IPR017937">
    <property type="entry name" value="Thioredoxin_CS"/>
</dbReference>
<proteinExistence type="inferred from homology"/>
<dbReference type="GO" id="GO:0005829">
    <property type="term" value="C:cytosol"/>
    <property type="evidence" value="ECO:0007669"/>
    <property type="project" value="TreeGrafter"/>
</dbReference>
<dbReference type="KEGG" id="abaw:D5400_02810"/>
<evidence type="ECO:0000256" key="4">
    <source>
        <dbReference type="ARBA" id="ARBA00023157"/>
    </source>
</evidence>
<dbReference type="InterPro" id="IPR013766">
    <property type="entry name" value="Thioredoxin_domain"/>
</dbReference>
<dbReference type="Pfam" id="PF00085">
    <property type="entry name" value="Thioredoxin"/>
    <property type="match status" value="1"/>
</dbReference>
<keyword evidence="5" id="KW-0676">Redox-active center</keyword>
<evidence type="ECO:0000256" key="5">
    <source>
        <dbReference type="ARBA" id="ARBA00023284"/>
    </source>
</evidence>